<sequence>MSITCARNTDSLPYRNDRRGSRSLIGPPPPPRHSSICSSYAHHTNEVIRDAWCTGRGPPPAVIRLGHYCGPGEPSLAVGLAPPGSRCAHIPDCFSLIKGYGVTRPSLRAIQSRTCPRPKRHLSVGCVPTAGRAPRGARGPRLFIFHEAEFSARRLRGSRSRIFREVAEEQSTFPGTQSIM</sequence>
<evidence type="ECO:0000313" key="3">
    <source>
        <dbReference type="Proteomes" id="UP000299102"/>
    </source>
</evidence>
<gene>
    <name evidence="2" type="ORF">EVAR_103996_1</name>
</gene>
<comment type="caution">
    <text evidence="2">The sequence shown here is derived from an EMBL/GenBank/DDBJ whole genome shotgun (WGS) entry which is preliminary data.</text>
</comment>
<dbReference type="EMBL" id="BGZK01000999">
    <property type="protein sequence ID" value="GBP68036.1"/>
    <property type="molecule type" value="Genomic_DNA"/>
</dbReference>
<dbReference type="Proteomes" id="UP000299102">
    <property type="component" value="Unassembled WGS sequence"/>
</dbReference>
<reference evidence="2 3" key="1">
    <citation type="journal article" date="2019" name="Commun. Biol.">
        <title>The bagworm genome reveals a unique fibroin gene that provides high tensile strength.</title>
        <authorList>
            <person name="Kono N."/>
            <person name="Nakamura H."/>
            <person name="Ohtoshi R."/>
            <person name="Tomita M."/>
            <person name="Numata K."/>
            <person name="Arakawa K."/>
        </authorList>
    </citation>
    <scope>NUCLEOTIDE SEQUENCE [LARGE SCALE GENOMIC DNA]</scope>
</reference>
<proteinExistence type="predicted"/>
<organism evidence="2 3">
    <name type="scientific">Eumeta variegata</name>
    <name type="common">Bagworm moth</name>
    <name type="synonym">Eumeta japonica</name>
    <dbReference type="NCBI Taxonomy" id="151549"/>
    <lineage>
        <taxon>Eukaryota</taxon>
        <taxon>Metazoa</taxon>
        <taxon>Ecdysozoa</taxon>
        <taxon>Arthropoda</taxon>
        <taxon>Hexapoda</taxon>
        <taxon>Insecta</taxon>
        <taxon>Pterygota</taxon>
        <taxon>Neoptera</taxon>
        <taxon>Endopterygota</taxon>
        <taxon>Lepidoptera</taxon>
        <taxon>Glossata</taxon>
        <taxon>Ditrysia</taxon>
        <taxon>Tineoidea</taxon>
        <taxon>Psychidae</taxon>
        <taxon>Oiketicinae</taxon>
        <taxon>Eumeta</taxon>
    </lineage>
</organism>
<feature type="compositionally biased region" description="Polar residues" evidence="1">
    <location>
        <begin position="1"/>
        <end position="11"/>
    </location>
</feature>
<protein>
    <submittedName>
        <fullName evidence="2">Uncharacterized protein</fullName>
    </submittedName>
</protein>
<name>A0A4C1XWV6_EUMVA</name>
<dbReference type="AlphaFoldDB" id="A0A4C1XWV6"/>
<feature type="region of interest" description="Disordered" evidence="1">
    <location>
        <begin position="1"/>
        <end position="33"/>
    </location>
</feature>
<evidence type="ECO:0000256" key="1">
    <source>
        <dbReference type="SAM" id="MobiDB-lite"/>
    </source>
</evidence>
<accession>A0A4C1XWV6</accession>
<evidence type="ECO:0000313" key="2">
    <source>
        <dbReference type="EMBL" id="GBP68036.1"/>
    </source>
</evidence>
<keyword evidence="3" id="KW-1185">Reference proteome</keyword>